<dbReference type="Proteomes" id="UP000759443">
    <property type="component" value="Unassembled WGS sequence"/>
</dbReference>
<protein>
    <submittedName>
        <fullName evidence="3">Dinucleotide-binding enzyme</fullName>
    </submittedName>
</protein>
<sequence length="210" mass="22117">MKIAIIGAGNVGTALATGWSRGNHAIAMGVRDPNDPKHGERPASEKISIRSVAEAVTTSDVIVLAVHWHGVADALAACGDLKGRVIIDVTNPLEFTPTGMELAFGFSSSAGERVADLAKGAKVVKTLNQVGASVMANARGRNVPPAMFVASDFDDAKKLVFPLVRELGFAPIDGGGLKTARLLEPLAMLWIDQVYTRNADQQSAFAFVTH</sequence>
<name>A0ABS4DZT7_9HYPH</name>
<dbReference type="InterPro" id="IPR028939">
    <property type="entry name" value="P5C_Rdtase_cat_N"/>
</dbReference>
<dbReference type="InterPro" id="IPR051267">
    <property type="entry name" value="STEAP_metalloreductase"/>
</dbReference>
<dbReference type="InterPro" id="IPR036291">
    <property type="entry name" value="NAD(P)-bd_dom_sf"/>
</dbReference>
<evidence type="ECO:0000259" key="2">
    <source>
        <dbReference type="Pfam" id="PF03807"/>
    </source>
</evidence>
<dbReference type="EMBL" id="JAGGJU010000006">
    <property type="protein sequence ID" value="MBP1851200.1"/>
    <property type="molecule type" value="Genomic_DNA"/>
</dbReference>
<comment type="caution">
    <text evidence="3">The sequence shown here is derived from an EMBL/GenBank/DDBJ whole genome shotgun (WGS) entry which is preliminary data.</text>
</comment>
<keyword evidence="1" id="KW-0560">Oxidoreductase</keyword>
<dbReference type="Pfam" id="PF03807">
    <property type="entry name" value="F420_oxidored"/>
    <property type="match status" value="1"/>
</dbReference>
<proteinExistence type="predicted"/>
<dbReference type="RefSeq" id="WP_209945656.1">
    <property type="nucleotide sequence ID" value="NZ_JAGGJU010000006.1"/>
</dbReference>
<keyword evidence="4" id="KW-1185">Reference proteome</keyword>
<feature type="domain" description="Pyrroline-5-carboxylate reductase catalytic N-terminal" evidence="2">
    <location>
        <begin position="2"/>
        <end position="92"/>
    </location>
</feature>
<evidence type="ECO:0000256" key="1">
    <source>
        <dbReference type="ARBA" id="ARBA00023002"/>
    </source>
</evidence>
<reference evidence="3 4" key="1">
    <citation type="submission" date="2021-03" db="EMBL/GenBank/DDBJ databases">
        <title>Genomic Encyclopedia of Type Strains, Phase IV (KMG-IV): sequencing the most valuable type-strain genomes for metagenomic binning, comparative biology and taxonomic classification.</title>
        <authorList>
            <person name="Goeker M."/>
        </authorList>
    </citation>
    <scope>NUCLEOTIDE SEQUENCE [LARGE SCALE GENOMIC DNA]</scope>
    <source>
        <strain evidence="3 4">DSM 21600</strain>
    </source>
</reference>
<dbReference type="SUPFAM" id="SSF51735">
    <property type="entry name" value="NAD(P)-binding Rossmann-fold domains"/>
    <property type="match status" value="1"/>
</dbReference>
<evidence type="ECO:0000313" key="3">
    <source>
        <dbReference type="EMBL" id="MBP1851200.1"/>
    </source>
</evidence>
<accession>A0ABS4DZT7</accession>
<dbReference type="Gene3D" id="3.40.50.720">
    <property type="entry name" value="NAD(P)-binding Rossmann-like Domain"/>
    <property type="match status" value="1"/>
</dbReference>
<dbReference type="PANTHER" id="PTHR14239:SF10">
    <property type="entry name" value="REDUCTASE"/>
    <property type="match status" value="1"/>
</dbReference>
<evidence type="ECO:0000313" key="4">
    <source>
        <dbReference type="Proteomes" id="UP000759443"/>
    </source>
</evidence>
<organism evidence="3 4">
    <name type="scientific">Rhizobium halophytocola</name>
    <dbReference type="NCBI Taxonomy" id="735519"/>
    <lineage>
        <taxon>Bacteria</taxon>
        <taxon>Pseudomonadati</taxon>
        <taxon>Pseudomonadota</taxon>
        <taxon>Alphaproteobacteria</taxon>
        <taxon>Hyphomicrobiales</taxon>
        <taxon>Rhizobiaceae</taxon>
        <taxon>Rhizobium/Agrobacterium group</taxon>
        <taxon>Rhizobium</taxon>
    </lineage>
</organism>
<dbReference type="PANTHER" id="PTHR14239">
    <property type="entry name" value="DUDULIN-RELATED"/>
    <property type="match status" value="1"/>
</dbReference>
<gene>
    <name evidence="3" type="ORF">J2Z17_002643</name>
</gene>